<comment type="caution">
    <text evidence="1">The sequence shown here is derived from an EMBL/GenBank/DDBJ whole genome shotgun (WGS) entry which is preliminary data.</text>
</comment>
<dbReference type="RefSeq" id="WP_132680182.1">
    <property type="nucleotide sequence ID" value="NZ_LT629803.1"/>
</dbReference>
<gene>
    <name evidence="1" type="ORF">EIY72_26430</name>
</gene>
<dbReference type="Proteomes" id="UP000295254">
    <property type="component" value="Unassembled WGS sequence"/>
</dbReference>
<keyword evidence="2" id="KW-1185">Reference proteome</keyword>
<dbReference type="AlphaFoldDB" id="A0A1H2MCZ8"/>
<dbReference type="EMBL" id="RRZK01000032">
    <property type="protein sequence ID" value="TDB57794.1"/>
    <property type="molecule type" value="Genomic_DNA"/>
</dbReference>
<proteinExistence type="predicted"/>
<organism evidence="1 2">
    <name type="scientific">Pseudomonas vancouverensis</name>
    <dbReference type="NCBI Taxonomy" id="95300"/>
    <lineage>
        <taxon>Bacteria</taxon>
        <taxon>Pseudomonadati</taxon>
        <taxon>Pseudomonadota</taxon>
        <taxon>Gammaproteobacteria</taxon>
        <taxon>Pseudomonadales</taxon>
        <taxon>Pseudomonadaceae</taxon>
        <taxon>Pseudomonas</taxon>
    </lineage>
</organism>
<name>A0A1H2MCZ8_PSEVA</name>
<protein>
    <submittedName>
        <fullName evidence="1">Uncharacterized protein</fullName>
    </submittedName>
</protein>
<dbReference type="STRING" id="95300.SAMN05216558_0568"/>
<accession>A0A1H2MCZ8</accession>
<sequence length="155" mass="18183">MSYVIHIEHREIQEFAWVEITGFSEEFRSARKCRFQTIGWILDIVDTVHNKVGAVNVLDDDYAINALIKYAKMDSESAARLLAAPNWRKRFETAWEVLDDLEREEAVTLDYDYWHNFWPGFDTYNCTLRRFLTNYQPQILDTSSLDMSSSCDVAP</sequence>
<evidence type="ECO:0000313" key="1">
    <source>
        <dbReference type="EMBL" id="TDB57794.1"/>
    </source>
</evidence>
<dbReference type="OrthoDB" id="7022522at2"/>
<evidence type="ECO:0000313" key="2">
    <source>
        <dbReference type="Proteomes" id="UP000295254"/>
    </source>
</evidence>
<reference evidence="2" key="1">
    <citation type="journal article" date="2019" name="bioRxiv">
        <title>Bacterially produced spermidine induces plant systemic susceptibility to pathogens.</title>
        <authorList>
            <person name="Melnyk R.A."/>
            <person name="Beskrovnaya P.A."/>
            <person name="Liu Z."/>
            <person name="Song Y."/>
            <person name="Haney C.H."/>
        </authorList>
    </citation>
    <scope>NUCLEOTIDE SEQUENCE [LARGE SCALE GENOMIC DNA]</scope>
    <source>
        <strain evidence="2">Dha-51</strain>
    </source>
</reference>